<dbReference type="InterPro" id="IPR036572">
    <property type="entry name" value="Doublecortin_dom_sf"/>
</dbReference>
<dbReference type="OMA" id="CKYDGIP"/>
<dbReference type="EMBL" id="AHAT01032614">
    <property type="status" value="NOT_ANNOTATED_CDS"/>
    <property type="molecule type" value="Genomic_DNA"/>
</dbReference>
<dbReference type="GO" id="GO:0005874">
    <property type="term" value="C:microtubule"/>
    <property type="evidence" value="ECO:0000318"/>
    <property type="project" value="GO_Central"/>
</dbReference>
<dbReference type="PANTHER" id="PTHR23004">
    <property type="entry name" value="DOUBLECORTIN DOMAIN CONTAINING 2"/>
    <property type="match status" value="1"/>
</dbReference>
<dbReference type="CDD" id="cd17071">
    <property type="entry name" value="DCX1_DCDC2_like"/>
    <property type="match status" value="1"/>
</dbReference>
<dbReference type="GO" id="GO:0035556">
    <property type="term" value="P:intracellular signal transduction"/>
    <property type="evidence" value="ECO:0007669"/>
    <property type="project" value="InterPro"/>
</dbReference>
<feature type="compositionally biased region" description="Basic and acidic residues" evidence="2">
    <location>
        <begin position="348"/>
        <end position="363"/>
    </location>
</feature>
<dbReference type="InterPro" id="IPR003533">
    <property type="entry name" value="Doublecortin_dom"/>
</dbReference>
<keyword evidence="5" id="KW-1185">Reference proteome</keyword>
<dbReference type="EMBL" id="AHAT01032615">
    <property type="status" value="NOT_ANNOTATED_CDS"/>
    <property type="molecule type" value="Genomic_DNA"/>
</dbReference>
<organism evidence="4 5">
    <name type="scientific">Lepisosteus oculatus</name>
    <name type="common">Spotted gar</name>
    <dbReference type="NCBI Taxonomy" id="7918"/>
    <lineage>
        <taxon>Eukaryota</taxon>
        <taxon>Metazoa</taxon>
        <taxon>Chordata</taxon>
        <taxon>Craniata</taxon>
        <taxon>Vertebrata</taxon>
        <taxon>Euteleostomi</taxon>
        <taxon>Actinopterygii</taxon>
        <taxon>Neopterygii</taxon>
        <taxon>Holostei</taxon>
        <taxon>Semionotiformes</taxon>
        <taxon>Lepisosteidae</taxon>
        <taxon>Lepisosteus</taxon>
    </lineage>
</organism>
<feature type="region of interest" description="Disordered" evidence="2">
    <location>
        <begin position="276"/>
        <end position="318"/>
    </location>
</feature>
<reference evidence="5" key="1">
    <citation type="submission" date="2011-12" db="EMBL/GenBank/DDBJ databases">
        <title>The Draft Genome of Lepisosteus oculatus.</title>
        <authorList>
            <consortium name="The Broad Institute Genome Assembly &amp; Analysis Group"/>
            <consortium name="Computational R&amp;D Group"/>
            <consortium name="and Sequencing Platform"/>
            <person name="Di Palma F."/>
            <person name="Alfoldi J."/>
            <person name="Johnson J."/>
            <person name="Berlin A."/>
            <person name="Gnerre S."/>
            <person name="Jaffe D."/>
            <person name="MacCallum I."/>
            <person name="Young S."/>
            <person name="Walker B.J."/>
            <person name="Lander E.S."/>
            <person name="Lindblad-Toh K."/>
        </authorList>
    </citation>
    <scope>NUCLEOTIDE SEQUENCE [LARGE SCALE GENOMIC DNA]</scope>
</reference>
<dbReference type="Proteomes" id="UP000018468">
    <property type="component" value="Linkage group LG1"/>
</dbReference>
<name>W5NKW6_LEPOC</name>
<dbReference type="Pfam" id="PF03607">
    <property type="entry name" value="DCX"/>
    <property type="match status" value="2"/>
</dbReference>
<reference evidence="4" key="3">
    <citation type="submission" date="2025-09" db="UniProtKB">
        <authorList>
            <consortium name="Ensembl"/>
        </authorList>
    </citation>
    <scope>IDENTIFICATION</scope>
</reference>
<dbReference type="Ensembl" id="ENSLOCT00000021311.1">
    <property type="protein sequence ID" value="ENSLOCP00000021275.1"/>
    <property type="gene ID" value="ENSLOCG00000017208.1"/>
</dbReference>
<dbReference type="Gene3D" id="3.10.20.230">
    <property type="entry name" value="Doublecortin domain"/>
    <property type="match status" value="2"/>
</dbReference>
<dbReference type="eggNOG" id="KOG3757">
    <property type="taxonomic scope" value="Eukaryota"/>
</dbReference>
<proteinExistence type="predicted"/>
<dbReference type="PROSITE" id="PS50309">
    <property type="entry name" value="DC"/>
    <property type="match status" value="2"/>
</dbReference>
<reference evidence="4" key="2">
    <citation type="submission" date="2025-08" db="UniProtKB">
        <authorList>
            <consortium name="Ensembl"/>
        </authorList>
    </citation>
    <scope>IDENTIFICATION</scope>
</reference>
<dbReference type="PANTHER" id="PTHR23004:SF9">
    <property type="entry name" value="DOUBLECORTIN DOMAIN-CONTAINING PROTEIN 2C"/>
    <property type="match status" value="1"/>
</dbReference>
<evidence type="ECO:0000259" key="3">
    <source>
        <dbReference type="PROSITE" id="PS50309"/>
    </source>
</evidence>
<accession>W5NKW6</accession>
<feature type="compositionally biased region" description="Polar residues" evidence="2">
    <location>
        <begin position="283"/>
        <end position="297"/>
    </location>
</feature>
<keyword evidence="1" id="KW-0677">Repeat</keyword>
<dbReference type="EMBL" id="AHAT01032616">
    <property type="status" value="NOT_ANNOTATED_CDS"/>
    <property type="molecule type" value="Genomic_DNA"/>
</dbReference>
<feature type="domain" description="Doublecortin" evidence="3">
    <location>
        <begin position="137"/>
        <end position="218"/>
    </location>
</feature>
<dbReference type="Bgee" id="ENSLOCG00000017208">
    <property type="expression patterns" value="Expressed in testis and 6 other cell types or tissues"/>
</dbReference>
<dbReference type="FunFam" id="3.10.20.230:FF:000004">
    <property type="entry name" value="Doublecortin domain containing 2"/>
    <property type="match status" value="1"/>
</dbReference>
<evidence type="ECO:0000313" key="5">
    <source>
        <dbReference type="Proteomes" id="UP000018468"/>
    </source>
</evidence>
<dbReference type="InParanoid" id="W5NKW6"/>
<dbReference type="STRING" id="7918.ENSLOCP00000021275"/>
<dbReference type="HOGENOM" id="CLU_035041_0_1_1"/>
<dbReference type="FunFam" id="3.10.20.230:FF:000011">
    <property type="entry name" value="Doublecortin domain containing 2B"/>
    <property type="match status" value="1"/>
</dbReference>
<evidence type="ECO:0000313" key="4">
    <source>
        <dbReference type="Ensembl" id="ENSLOCP00000021275.1"/>
    </source>
</evidence>
<dbReference type="SMART" id="SM00537">
    <property type="entry name" value="DCX"/>
    <property type="match status" value="2"/>
</dbReference>
<dbReference type="SUPFAM" id="SSF89837">
    <property type="entry name" value="Doublecortin (DC)"/>
    <property type="match status" value="2"/>
</dbReference>
<feature type="region of interest" description="Disordered" evidence="2">
    <location>
        <begin position="343"/>
        <end position="386"/>
    </location>
</feature>
<evidence type="ECO:0000256" key="2">
    <source>
        <dbReference type="SAM" id="MobiDB-lite"/>
    </source>
</evidence>
<dbReference type="AlphaFoldDB" id="W5NKW6"/>
<dbReference type="GO" id="GO:0005815">
    <property type="term" value="C:microtubule organizing center"/>
    <property type="evidence" value="ECO:0000318"/>
    <property type="project" value="GO_Central"/>
</dbReference>
<feature type="domain" description="Doublecortin" evidence="3">
    <location>
        <begin position="17"/>
        <end position="100"/>
    </location>
</feature>
<feature type="compositionally biased region" description="Basic and acidic residues" evidence="2">
    <location>
        <begin position="370"/>
        <end position="380"/>
    </location>
</feature>
<sequence>MSGISGRASVPQPPPTKTVVMYRNGDAFFPGRKFVINQRHMSTFDTFLGSVTQRVEAPFGAVRNVYTPRDGHRILDLEHLQHGERYVAAGAERFKKLDYLHITTKKPQRKKNELIRPVIHSRIIVSARWKKVLHESCTINVFTNGDILVPPARILIPKYTLRNWGVLAMVTEKVHLRTGAVHRLCMLDGTPLLGSVELEHNQYYVAVGTEKFKLLPYFQWVPSKGTMRDTGHGNSREITTRTKVLQCIATSIKKGQDKRHANINTARKHLKQLQAKEERAKQSKQSSKFPNLLSTGEGSVFKAKHKRKETQGAYEVQEDSHMKVDLPIDQVIAKIVEEEQIDSGNQLQKEHKTSADISQEQHRQRQRQPKGLEKNEKDSRSANSSLKKRHKVFINWVKRTKLTLIH</sequence>
<protein>
    <recommendedName>
        <fullName evidence="3">Doublecortin domain-containing protein</fullName>
    </recommendedName>
</protein>
<dbReference type="GeneTree" id="ENSGT00940000159377"/>
<evidence type="ECO:0000256" key="1">
    <source>
        <dbReference type="ARBA" id="ARBA00022737"/>
    </source>
</evidence>